<dbReference type="PANTHER" id="PTHR32154:SF0">
    <property type="entry name" value="PYRUVATE-FLAVODOXIN OXIDOREDUCTASE-RELATED"/>
    <property type="match status" value="1"/>
</dbReference>
<dbReference type="FunFam" id="3.40.50.970:FF:000041">
    <property type="entry name" value="Pyruvate:ferredoxin (Flavodoxin) oxidoreductase"/>
    <property type="match status" value="1"/>
</dbReference>
<name>A0A480A084_9CYAN</name>
<organism evidence="17 18">
    <name type="scientific">Sphaerospermopsis reniformis</name>
    <dbReference type="NCBI Taxonomy" id="531300"/>
    <lineage>
        <taxon>Bacteria</taxon>
        <taxon>Bacillati</taxon>
        <taxon>Cyanobacteriota</taxon>
        <taxon>Cyanophyceae</taxon>
        <taxon>Nostocales</taxon>
        <taxon>Aphanizomenonaceae</taxon>
        <taxon>Sphaerospermopsis</taxon>
    </lineage>
</organism>
<comment type="caution">
    <text evidence="17">The sequence shown here is derived from an EMBL/GenBank/DDBJ whole genome shotgun (WGS) entry which is preliminary data.</text>
</comment>
<dbReference type="SUPFAM" id="SSF52518">
    <property type="entry name" value="Thiamin diphosphate-binding fold (THDP-binding)"/>
    <property type="match status" value="2"/>
</dbReference>
<comment type="similarity">
    <text evidence="2">Belongs to the pyruvate:ferredoxin/flavodoxin oxidoreductase family.</text>
</comment>
<keyword evidence="3" id="KW-0813">Transport</keyword>
<dbReference type="FunFam" id="3.40.50.920:FF:000007">
    <property type="entry name" value="Pyruvate:ferredoxin (Flavodoxin) oxidoreductase"/>
    <property type="match status" value="1"/>
</dbReference>
<dbReference type="Pfam" id="PF01558">
    <property type="entry name" value="POR"/>
    <property type="match status" value="1"/>
</dbReference>
<evidence type="ECO:0000313" key="18">
    <source>
        <dbReference type="Proteomes" id="UP000300142"/>
    </source>
</evidence>
<dbReference type="Gene3D" id="3.40.50.970">
    <property type="match status" value="2"/>
</dbReference>
<dbReference type="CDD" id="cd03377">
    <property type="entry name" value="TPP_PFOR_PNO"/>
    <property type="match status" value="1"/>
</dbReference>
<dbReference type="InterPro" id="IPR009014">
    <property type="entry name" value="Transketo_C/PFOR_II"/>
</dbReference>
<dbReference type="PROSITE" id="PS00198">
    <property type="entry name" value="4FE4S_FER_1"/>
    <property type="match status" value="2"/>
</dbReference>
<evidence type="ECO:0000256" key="15">
    <source>
        <dbReference type="SAM" id="MobiDB-lite"/>
    </source>
</evidence>
<dbReference type="FunFam" id="3.40.50.970:FF:000012">
    <property type="entry name" value="Pyruvate:ferredoxin (Flavodoxin) oxidoreductase"/>
    <property type="match status" value="1"/>
</dbReference>
<evidence type="ECO:0000256" key="10">
    <source>
        <dbReference type="ARBA" id="ARBA00023014"/>
    </source>
</evidence>
<dbReference type="SUPFAM" id="SSF54862">
    <property type="entry name" value="4Fe-4S ferredoxins"/>
    <property type="match status" value="1"/>
</dbReference>
<feature type="compositionally biased region" description="Basic and acidic residues" evidence="15">
    <location>
        <begin position="1224"/>
        <end position="1239"/>
    </location>
</feature>
<dbReference type="SUPFAM" id="SSF53323">
    <property type="entry name" value="Pyruvate-ferredoxin oxidoreductase, PFOR, domain III"/>
    <property type="match status" value="1"/>
</dbReference>
<dbReference type="FunFam" id="3.40.920.10:FF:000001">
    <property type="entry name" value="Pyruvate:ferredoxin (Flavodoxin) oxidoreductase"/>
    <property type="match status" value="1"/>
</dbReference>
<dbReference type="Gene3D" id="3.40.920.10">
    <property type="entry name" value="Pyruvate-ferredoxin oxidoreductase, PFOR, domain III"/>
    <property type="match status" value="1"/>
</dbReference>
<dbReference type="Pfam" id="PF17147">
    <property type="entry name" value="PFOR_II"/>
    <property type="match status" value="1"/>
</dbReference>
<dbReference type="InterPro" id="IPR029061">
    <property type="entry name" value="THDP-binding"/>
</dbReference>
<reference evidence="18" key="1">
    <citation type="submission" date="2019-02" db="EMBL/GenBank/DDBJ databases">
        <title>Draft genome sequence of Sphaerospermopsis reniformis NIES-1949.</title>
        <authorList>
            <person name="Yamaguchi H."/>
            <person name="Suzuki S."/>
            <person name="Kawachi M."/>
        </authorList>
    </citation>
    <scope>NUCLEOTIDE SEQUENCE [LARGE SCALE GENOMIC DNA]</scope>
    <source>
        <strain evidence="18">NIES-1949</strain>
    </source>
</reference>
<dbReference type="Pfam" id="PF12838">
    <property type="entry name" value="Fer4_7"/>
    <property type="match status" value="1"/>
</dbReference>
<dbReference type="InterPro" id="IPR019456">
    <property type="entry name" value="Pyrv-flavodox_OxRtase_EKR"/>
</dbReference>
<dbReference type="InterPro" id="IPR033412">
    <property type="entry name" value="PFOR_II"/>
</dbReference>
<evidence type="ECO:0000256" key="13">
    <source>
        <dbReference type="ARBA" id="ARBA00053837"/>
    </source>
</evidence>
<evidence type="ECO:0000256" key="4">
    <source>
        <dbReference type="ARBA" id="ARBA00022485"/>
    </source>
</evidence>
<dbReference type="PANTHER" id="PTHR32154">
    <property type="entry name" value="PYRUVATE-FLAVODOXIN OXIDOREDUCTASE-RELATED"/>
    <property type="match status" value="1"/>
</dbReference>
<dbReference type="SUPFAM" id="SSF52922">
    <property type="entry name" value="TK C-terminal domain-like"/>
    <property type="match status" value="1"/>
</dbReference>
<proteinExistence type="inferred from homology"/>
<dbReference type="InterPro" id="IPR017900">
    <property type="entry name" value="4Fe4S_Fe_S_CS"/>
</dbReference>
<comment type="function">
    <text evidence="13">Oxidoreductase required for the transfer of electrons from pyruvate to flavodoxin, which reduces nitrogenase.</text>
</comment>
<dbReference type="GO" id="GO:0030976">
    <property type="term" value="F:thiamine pyrophosphate binding"/>
    <property type="evidence" value="ECO:0007669"/>
    <property type="project" value="InterPro"/>
</dbReference>
<keyword evidence="4" id="KW-0004">4Fe-4S</keyword>
<evidence type="ECO:0000256" key="14">
    <source>
        <dbReference type="ARBA" id="ARBA00067807"/>
    </source>
</evidence>
<sequence>MGTGYCLLGTIYFHNLFPFTNYPELRNSQRLINMKTRTYATIDGNEAVARVAYPLNEVIAIYPITPSSPMAEWSDAWMSEHKPNIWGTVPTVVQLQSEGGVAGAVHGALQTGSLTTTFTASQGLMLMIPNMYKIAGELTPTVFHIAARSLAAQALSIFGDHSDVMATRSSGFAMLCAASVQEAQDFAVISTRASLESRIPFLHFFDGFRTSHEVDKVETLTTEDLQKIIPIELVIAHRSRALTPDNPVLRGTAQNPDVYFQARETVNPFYLACPDITQKVMDQFAEITGREYKLFEYHGDPQAERIIILMGSGCETVHETVDYLNKQGEKVGLIKVRLYRPFDTQRFIDTLPKTTQSIAVLDRTKEPGATGEPLYTDVVTAIQEANPKSKIQNLKLILGGRYGLSSKEFTPAMVKAVFDNLTVETPKNHFTVGINDDVTHTSLEYDPEFNIESDSIVRAIFYGLGADGTVGANKNSIKIIGEETDNYAQGYFVYDSKKSGSVTVSHLRFGPQQIRSTYLITKANFVACHQWEFVEKFPMLKDIVPGGTFLLNSLYDKDEVWDKLPASMQAEIINKNLKLYVINAYKVAREAGMGGHINTVMQTCFFAVSGVLPREEAISQIKKSIRKTYGKKGEEIVQMNIQAVDKTLDNLYEITTKEKTTQSPITSPQSPIPDYAPVFVRDVLGKIIAREGDDLPVSALPCDGSYPTGTSKWEKRNIAQEIPVWDPNVCIQCGKCVMVCPHSVIRSKVYEPEQLENAPATFKSANAKEHDWHDLKFTIQVAAEDCTGCALCVDVCPAKNKAEPKKKAINMAEQRPLREPERENWDFFLNLPNPDRRNLKLNRINQQQMQEPLFEFSGACGGCGETPYIKLVTQLFGDRMIVANATGCSSIYGGNLPTTPWTTNAEGRGPAWSNSLFEDNAEFGLGFRVSIDKQAEMAAYLLQQLAPQIGDNLVTPILNSEQKDEADIYEQRERVSILKHKLDELLNNPDFTNLKSQIQNLKSLADYLVKKSVWIIGGDGWAYDIGYGGLDHVIASGRNVNILVLDTEVYSNTGGQMSKSTPKGAVAKFAAGGKPAAKKDLGLIAMTYGNVYVASVAMGARDEHTLKAFLEAEAYDGPSIIIAYSHCVAHGINMATGMQNQKAAVDSGRWLLYRYNPNRAEQGQNPLQLDSRTPRIPVENSMYMENRFKMLTKIDPERAKELLQEAQEDVNSRWQMYQYLAARKLQETQHQETESKPGENPHPQPESNSNHKGVTTSNR</sequence>
<dbReference type="InterPro" id="IPR011766">
    <property type="entry name" value="TPP_enzyme_TPP-bd"/>
</dbReference>
<evidence type="ECO:0000256" key="8">
    <source>
        <dbReference type="ARBA" id="ARBA00023002"/>
    </source>
</evidence>
<dbReference type="InterPro" id="IPR017896">
    <property type="entry name" value="4Fe4S_Fe-S-bd"/>
</dbReference>
<dbReference type="InterPro" id="IPR050722">
    <property type="entry name" value="Pyruvate:ferred/Flavod_OxRd"/>
</dbReference>
<protein>
    <recommendedName>
        <fullName evidence="14">Pyruvate-flavodoxin oxidoreductase</fullName>
    </recommendedName>
</protein>
<comment type="cofactor">
    <cofactor evidence="1">
        <name>[4Fe-4S] cluster</name>
        <dbReference type="ChEBI" id="CHEBI:49883"/>
    </cofactor>
</comment>
<dbReference type="Pfam" id="PF01855">
    <property type="entry name" value="POR_N"/>
    <property type="match status" value="1"/>
</dbReference>
<evidence type="ECO:0000256" key="3">
    <source>
        <dbReference type="ARBA" id="ARBA00022448"/>
    </source>
</evidence>
<feature type="domain" description="4Fe-4S ferredoxin-type" evidence="16">
    <location>
        <begin position="721"/>
        <end position="750"/>
    </location>
</feature>
<dbReference type="InterPro" id="IPR002880">
    <property type="entry name" value="Pyrv_Fd/Flavodoxin_OxRdtase_N"/>
</dbReference>
<keyword evidence="18" id="KW-1185">Reference proteome</keyword>
<dbReference type="NCBIfam" id="TIGR02176">
    <property type="entry name" value="pyruv_ox_red"/>
    <property type="match status" value="1"/>
</dbReference>
<comment type="catalytic activity">
    <reaction evidence="12">
        <text>oxidized [flavodoxin] + pyruvate + CoA + 2 H(+) = reduced [flavodoxin] + acetyl-CoA + CO2</text>
        <dbReference type="Rhea" id="RHEA:44140"/>
        <dbReference type="Rhea" id="RHEA-COMP:10622"/>
        <dbReference type="Rhea" id="RHEA-COMP:10623"/>
        <dbReference type="ChEBI" id="CHEBI:15361"/>
        <dbReference type="ChEBI" id="CHEBI:15378"/>
        <dbReference type="ChEBI" id="CHEBI:16526"/>
        <dbReference type="ChEBI" id="CHEBI:57287"/>
        <dbReference type="ChEBI" id="CHEBI:57288"/>
        <dbReference type="ChEBI" id="CHEBI:57618"/>
        <dbReference type="ChEBI" id="CHEBI:58210"/>
    </reaction>
</comment>
<keyword evidence="7" id="KW-0249">Electron transport</keyword>
<dbReference type="PROSITE" id="PS51379">
    <property type="entry name" value="4FE4S_FER_2"/>
    <property type="match status" value="2"/>
</dbReference>
<dbReference type="GO" id="GO:0022900">
    <property type="term" value="P:electron transport chain"/>
    <property type="evidence" value="ECO:0007669"/>
    <property type="project" value="InterPro"/>
</dbReference>
<dbReference type="AlphaFoldDB" id="A0A480A084"/>
<feature type="region of interest" description="Disordered" evidence="15">
    <location>
        <begin position="1223"/>
        <end position="1259"/>
    </location>
</feature>
<gene>
    <name evidence="17" type="primary">nifJ</name>
    <name evidence="17" type="ORF">SR1949_35140</name>
</gene>
<evidence type="ECO:0000256" key="11">
    <source>
        <dbReference type="ARBA" id="ARBA00023231"/>
    </source>
</evidence>
<dbReference type="EMBL" id="BJCE01000139">
    <property type="protein sequence ID" value="GCL38400.1"/>
    <property type="molecule type" value="Genomic_DNA"/>
</dbReference>
<keyword evidence="17" id="KW-0670">Pyruvate</keyword>
<dbReference type="Gene3D" id="3.30.70.20">
    <property type="match status" value="1"/>
</dbReference>
<evidence type="ECO:0000256" key="7">
    <source>
        <dbReference type="ARBA" id="ARBA00022982"/>
    </source>
</evidence>
<keyword evidence="8" id="KW-0560">Oxidoreductase</keyword>
<dbReference type="CDD" id="cd07034">
    <property type="entry name" value="TPP_PYR_PFOR_IOR-alpha_like"/>
    <property type="match status" value="1"/>
</dbReference>
<evidence type="ECO:0000256" key="2">
    <source>
        <dbReference type="ARBA" id="ARBA00009032"/>
    </source>
</evidence>
<dbReference type="FunFam" id="3.30.70.20:FF:000022">
    <property type="entry name" value="Pyruvate:ferredoxin (Flavodoxin) oxidoreductase"/>
    <property type="match status" value="1"/>
</dbReference>
<accession>A0A480A084</accession>
<dbReference type="Pfam" id="PF10371">
    <property type="entry name" value="EKR"/>
    <property type="match status" value="1"/>
</dbReference>
<dbReference type="Gene3D" id="3.40.50.920">
    <property type="match status" value="1"/>
</dbReference>
<dbReference type="Pfam" id="PF02775">
    <property type="entry name" value="TPP_enzyme_C"/>
    <property type="match status" value="1"/>
</dbReference>
<dbReference type="Proteomes" id="UP000300142">
    <property type="component" value="Unassembled WGS sequence"/>
</dbReference>
<keyword evidence="5" id="KW-0479">Metal-binding</keyword>
<evidence type="ECO:0000256" key="9">
    <source>
        <dbReference type="ARBA" id="ARBA00023004"/>
    </source>
</evidence>
<dbReference type="GO" id="GO:0005506">
    <property type="term" value="F:iron ion binding"/>
    <property type="evidence" value="ECO:0007669"/>
    <property type="project" value="InterPro"/>
</dbReference>
<evidence type="ECO:0000256" key="6">
    <source>
        <dbReference type="ARBA" id="ARBA00022737"/>
    </source>
</evidence>
<dbReference type="InterPro" id="IPR011895">
    <property type="entry name" value="Pyrv_flavodox_OxRed"/>
</dbReference>
<evidence type="ECO:0000256" key="1">
    <source>
        <dbReference type="ARBA" id="ARBA00001966"/>
    </source>
</evidence>
<dbReference type="GO" id="GO:0006979">
    <property type="term" value="P:response to oxidative stress"/>
    <property type="evidence" value="ECO:0007669"/>
    <property type="project" value="TreeGrafter"/>
</dbReference>
<keyword evidence="6" id="KW-0677">Repeat</keyword>
<dbReference type="SMART" id="SM00890">
    <property type="entry name" value="EKR"/>
    <property type="match status" value="1"/>
</dbReference>
<dbReference type="GO" id="GO:0051539">
    <property type="term" value="F:4 iron, 4 sulfur cluster binding"/>
    <property type="evidence" value="ECO:0007669"/>
    <property type="project" value="UniProtKB-KW"/>
</dbReference>
<evidence type="ECO:0000259" key="16">
    <source>
        <dbReference type="PROSITE" id="PS51379"/>
    </source>
</evidence>
<dbReference type="Gene3D" id="4.10.780.10">
    <property type="entry name" value="Pyruvate-flavodoxin oxidoreductase, EKR domain"/>
    <property type="match status" value="1"/>
</dbReference>
<dbReference type="InterPro" id="IPR037112">
    <property type="entry name" value="Pyrv-flavodox_OxR_EKR_sf"/>
</dbReference>
<dbReference type="InterPro" id="IPR002869">
    <property type="entry name" value="Pyrv_flavodox_OxRed_cen"/>
</dbReference>
<dbReference type="InterPro" id="IPR019752">
    <property type="entry name" value="Pyrv/ketoisovalerate_OxRed_cat"/>
</dbReference>
<evidence type="ECO:0000256" key="12">
    <source>
        <dbReference type="ARBA" id="ARBA00048963"/>
    </source>
</evidence>
<evidence type="ECO:0000256" key="5">
    <source>
        <dbReference type="ARBA" id="ARBA00022723"/>
    </source>
</evidence>
<keyword evidence="10" id="KW-0411">Iron-sulfur</keyword>
<dbReference type="GO" id="GO:0016903">
    <property type="term" value="F:oxidoreductase activity, acting on the aldehyde or oxo group of donors"/>
    <property type="evidence" value="ECO:0007669"/>
    <property type="project" value="InterPro"/>
</dbReference>
<keyword evidence="11" id="KW-0535">Nitrogen fixation</keyword>
<feature type="domain" description="4Fe-4S ferredoxin-type" evidence="16">
    <location>
        <begin position="777"/>
        <end position="807"/>
    </location>
</feature>
<keyword evidence="9" id="KW-0408">Iron</keyword>
<feature type="compositionally biased region" description="Polar residues" evidence="15">
    <location>
        <begin position="1245"/>
        <end position="1259"/>
    </location>
</feature>
<evidence type="ECO:0000313" key="17">
    <source>
        <dbReference type="EMBL" id="GCL38400.1"/>
    </source>
</evidence>